<evidence type="ECO:0000313" key="3">
    <source>
        <dbReference type="EMBL" id="KAJ0977843.1"/>
    </source>
</evidence>
<proteinExistence type="predicted"/>
<dbReference type="PANTHER" id="PTHR33935">
    <property type="entry name" value="OS10G0148100 PROTEIN"/>
    <property type="match status" value="1"/>
</dbReference>
<keyword evidence="5" id="KW-1185">Reference proteome</keyword>
<organism evidence="3 5">
    <name type="scientific">Dioscorea zingiberensis</name>
    <dbReference type="NCBI Taxonomy" id="325984"/>
    <lineage>
        <taxon>Eukaryota</taxon>
        <taxon>Viridiplantae</taxon>
        <taxon>Streptophyta</taxon>
        <taxon>Embryophyta</taxon>
        <taxon>Tracheophyta</taxon>
        <taxon>Spermatophyta</taxon>
        <taxon>Magnoliopsida</taxon>
        <taxon>Liliopsida</taxon>
        <taxon>Dioscoreales</taxon>
        <taxon>Dioscoreaceae</taxon>
        <taxon>Dioscorea</taxon>
    </lineage>
</organism>
<protein>
    <recommendedName>
        <fullName evidence="6">Proline-rich protein</fullName>
    </recommendedName>
</protein>
<evidence type="ECO:0000313" key="5">
    <source>
        <dbReference type="Proteomes" id="UP001085076"/>
    </source>
</evidence>
<gene>
    <name evidence="3" type="ORF">J5N97_013317</name>
    <name evidence="4" type="ORF">J5N97_013320</name>
</gene>
<evidence type="ECO:0000256" key="2">
    <source>
        <dbReference type="SAM" id="SignalP"/>
    </source>
</evidence>
<dbReference type="OrthoDB" id="683185at2759"/>
<name>A0A9D5CT24_9LILI</name>
<accession>A0A9D5CT24</accession>
<dbReference type="PANTHER" id="PTHR33935:SF22">
    <property type="entry name" value="OS10G0149400 PROTEIN"/>
    <property type="match status" value="1"/>
</dbReference>
<feature type="region of interest" description="Disordered" evidence="1">
    <location>
        <begin position="177"/>
        <end position="197"/>
    </location>
</feature>
<sequence>MAVPLPGGRVLVLFLVALLCLISFISCSAVEKESEVFAAVVGATQCLDCVDRNIKLEHAFKGLKIVIKCKTNKQDYKIKATSELNQEGKFTVKLPTDVIGDSGKLKTECFAQLHDASNTPCPHQNPLNPSNILLQSKDNAKLTYGTASKLPFSSSTCTSAFLIWHYFHDHHHPMYKKPTPTPSPTPVYKPQPPEKKPCPPVYKKPIYVPKYPPVYKKPMPPIYKKPHPKFSKLPPYHGWPPMPPFSHHHKHPFFPPSKEVAPPSP</sequence>
<keyword evidence="2" id="KW-0732">Signal</keyword>
<feature type="compositionally biased region" description="Pro residues" evidence="1">
    <location>
        <begin position="179"/>
        <end position="191"/>
    </location>
</feature>
<dbReference type="Proteomes" id="UP001085076">
    <property type="component" value="Miscellaneous, Linkage group lg03"/>
</dbReference>
<feature type="signal peptide" evidence="2">
    <location>
        <begin position="1"/>
        <end position="27"/>
    </location>
</feature>
<reference evidence="3" key="2">
    <citation type="journal article" date="2022" name="Hortic Res">
        <title>The genome of Dioscorea zingiberensis sheds light on the biosynthesis, origin and evolution of the medicinally important diosgenin saponins.</title>
        <authorList>
            <person name="Li Y."/>
            <person name="Tan C."/>
            <person name="Li Z."/>
            <person name="Guo J."/>
            <person name="Li S."/>
            <person name="Chen X."/>
            <person name="Wang C."/>
            <person name="Dai X."/>
            <person name="Yang H."/>
            <person name="Song W."/>
            <person name="Hou L."/>
            <person name="Xu J."/>
            <person name="Tong Z."/>
            <person name="Xu A."/>
            <person name="Yuan X."/>
            <person name="Wang W."/>
            <person name="Yang Q."/>
            <person name="Chen L."/>
            <person name="Sun Z."/>
            <person name="Wang K."/>
            <person name="Pan B."/>
            <person name="Chen J."/>
            <person name="Bao Y."/>
            <person name="Liu F."/>
            <person name="Qi X."/>
            <person name="Gang D.R."/>
            <person name="Wen J."/>
            <person name="Li J."/>
        </authorList>
    </citation>
    <scope>NUCLEOTIDE SEQUENCE</scope>
    <source>
        <strain evidence="3">Dzin_1.0</strain>
    </source>
</reference>
<dbReference type="Pfam" id="PF01190">
    <property type="entry name" value="Pollen_Ole_e_1"/>
    <property type="match status" value="1"/>
</dbReference>
<dbReference type="EMBL" id="JAGGNH010000003">
    <property type="protein sequence ID" value="KAJ0977846.1"/>
    <property type="molecule type" value="Genomic_DNA"/>
</dbReference>
<reference evidence="3" key="1">
    <citation type="submission" date="2021-03" db="EMBL/GenBank/DDBJ databases">
        <authorList>
            <person name="Li Z."/>
            <person name="Yang C."/>
        </authorList>
    </citation>
    <scope>NUCLEOTIDE SEQUENCE</scope>
    <source>
        <strain evidence="3">Dzin_1.0</strain>
        <tissue evidence="3">Leaf</tissue>
    </source>
</reference>
<evidence type="ECO:0000313" key="4">
    <source>
        <dbReference type="EMBL" id="KAJ0977846.1"/>
    </source>
</evidence>
<dbReference type="EMBL" id="JAGGNH010000003">
    <property type="protein sequence ID" value="KAJ0977843.1"/>
    <property type="molecule type" value="Genomic_DNA"/>
</dbReference>
<evidence type="ECO:0000256" key="1">
    <source>
        <dbReference type="SAM" id="MobiDB-lite"/>
    </source>
</evidence>
<feature type="chain" id="PRO_5040097931" description="Proline-rich protein" evidence="2">
    <location>
        <begin position="28"/>
        <end position="265"/>
    </location>
</feature>
<dbReference type="AlphaFoldDB" id="A0A9D5CT24"/>
<comment type="caution">
    <text evidence="3">The sequence shown here is derived from an EMBL/GenBank/DDBJ whole genome shotgun (WGS) entry which is preliminary data.</text>
</comment>
<evidence type="ECO:0008006" key="6">
    <source>
        <dbReference type="Google" id="ProtNLM"/>
    </source>
</evidence>